<dbReference type="GO" id="GO:0032469">
    <property type="term" value="P:endoplasmic reticulum calcium ion homeostasis"/>
    <property type="evidence" value="ECO:0007669"/>
    <property type="project" value="InterPro"/>
</dbReference>
<evidence type="ECO:0000256" key="5">
    <source>
        <dbReference type="ARBA" id="ARBA00034746"/>
    </source>
</evidence>
<evidence type="ECO:0000256" key="2">
    <source>
        <dbReference type="ARBA" id="ARBA00022989"/>
    </source>
</evidence>
<evidence type="ECO:0000313" key="11">
    <source>
        <dbReference type="Proteomes" id="UP000230750"/>
    </source>
</evidence>
<keyword evidence="3" id="KW-0472">Membrane</keyword>
<reference evidence="10 11" key="1">
    <citation type="journal article" date="2017" name="PLoS Biol.">
        <title>The sea cucumber genome provides insights into morphological evolution and visceral regeneration.</title>
        <authorList>
            <person name="Zhang X."/>
            <person name="Sun L."/>
            <person name="Yuan J."/>
            <person name="Sun Y."/>
            <person name="Gao Y."/>
            <person name="Zhang L."/>
            <person name="Li S."/>
            <person name="Dai H."/>
            <person name="Hamel J.F."/>
            <person name="Liu C."/>
            <person name="Yu Y."/>
            <person name="Liu S."/>
            <person name="Lin W."/>
            <person name="Guo K."/>
            <person name="Jin S."/>
            <person name="Xu P."/>
            <person name="Storey K.B."/>
            <person name="Huan P."/>
            <person name="Zhang T."/>
            <person name="Zhou Y."/>
            <person name="Zhang J."/>
            <person name="Lin C."/>
            <person name="Li X."/>
            <person name="Xing L."/>
            <person name="Huo D."/>
            <person name="Sun M."/>
            <person name="Wang L."/>
            <person name="Mercier A."/>
            <person name="Li F."/>
            <person name="Yang H."/>
            <person name="Xiang J."/>
        </authorList>
    </citation>
    <scope>NUCLEOTIDE SEQUENCE [LARGE SCALE GENOMIC DNA]</scope>
    <source>
        <strain evidence="10">Shaxun</strain>
        <tissue evidence="10">Muscle</tissue>
    </source>
</reference>
<dbReference type="GO" id="GO:0030867">
    <property type="term" value="C:rough endoplasmic reticulum membrane"/>
    <property type="evidence" value="ECO:0007669"/>
    <property type="project" value="UniProtKB-SubCell"/>
</dbReference>
<comment type="subcellular location">
    <subcellularLocation>
        <location evidence="4">Rough endoplasmic reticulum membrane</location>
        <topology evidence="4">Single-pass type I membrane protein</topology>
    </subcellularLocation>
</comment>
<evidence type="ECO:0000256" key="7">
    <source>
        <dbReference type="ARBA" id="ARBA00034902"/>
    </source>
</evidence>
<keyword evidence="1" id="KW-0812">Transmembrane</keyword>
<dbReference type="GO" id="GO:0005509">
    <property type="term" value="F:calcium ion binding"/>
    <property type="evidence" value="ECO:0007669"/>
    <property type="project" value="InterPro"/>
</dbReference>
<feature type="signal peptide" evidence="9">
    <location>
        <begin position="1"/>
        <end position="22"/>
    </location>
</feature>
<evidence type="ECO:0000256" key="9">
    <source>
        <dbReference type="SAM" id="SignalP"/>
    </source>
</evidence>
<organism evidence="10 11">
    <name type="scientific">Stichopus japonicus</name>
    <name type="common">Sea cucumber</name>
    <dbReference type="NCBI Taxonomy" id="307972"/>
    <lineage>
        <taxon>Eukaryota</taxon>
        <taxon>Metazoa</taxon>
        <taxon>Echinodermata</taxon>
        <taxon>Eleutherozoa</taxon>
        <taxon>Echinozoa</taxon>
        <taxon>Holothuroidea</taxon>
        <taxon>Aspidochirotacea</taxon>
        <taxon>Aspidochirotida</taxon>
        <taxon>Stichopodidae</taxon>
        <taxon>Apostichopus</taxon>
    </lineage>
</organism>
<evidence type="ECO:0000256" key="1">
    <source>
        <dbReference type="ARBA" id="ARBA00022692"/>
    </source>
</evidence>
<evidence type="ECO:0000256" key="6">
    <source>
        <dbReference type="ARBA" id="ARBA00034875"/>
    </source>
</evidence>
<accession>A0A2G8KCA2</accession>
<keyword evidence="11" id="KW-1185">Reference proteome</keyword>
<evidence type="ECO:0000256" key="3">
    <source>
        <dbReference type="ARBA" id="ARBA00023136"/>
    </source>
</evidence>
<dbReference type="PANTHER" id="PTHR12883">
    <property type="entry name" value="ADIPOCYTE-SPECIFIC PROTEIN 4-RELATED"/>
    <property type="match status" value="1"/>
</dbReference>
<name>A0A2G8KCA2_STIJA</name>
<gene>
    <name evidence="10" type="ORF">BSL78_17498</name>
</gene>
<dbReference type="Proteomes" id="UP000230750">
    <property type="component" value="Unassembled WGS sequence"/>
</dbReference>
<dbReference type="OrthoDB" id="10039147at2759"/>
<proteinExistence type="inferred from homology"/>
<comment type="caution">
    <text evidence="10">The sequence shown here is derived from an EMBL/GenBank/DDBJ whole genome shotgun (WGS) entry which is preliminary data.</text>
</comment>
<evidence type="ECO:0000256" key="4">
    <source>
        <dbReference type="ARBA" id="ARBA00034697"/>
    </source>
</evidence>
<dbReference type="InterPro" id="IPR012879">
    <property type="entry name" value="CCDC47"/>
</dbReference>
<protein>
    <recommendedName>
        <fullName evidence="6">PAT complex subunit CCDC47</fullName>
    </recommendedName>
    <alternativeName>
        <fullName evidence="7">Coiled-coil domain-containing protein 47</fullName>
    </alternativeName>
</protein>
<sequence length="325" mass="36885">MAVIQKGFLILIVLSFTAVCIANRHGAEVDDNEFAEFEDLGDEDEFEDGTVELEGEEDHFFDDDEFVDDGEEEEDEELEDEFEEEDGEEDVAIEDEDEFEHFKDNEEFENFEGEKPSRAKGAVPDLEIANVPVNFSNNWNSYYLEIMMLAGIAAYILNYVSGKSKNQKLATAWYNCHRELLEANFALVGDDGTQVETPDTVKLLKESENLYCLWCSGRAFCEGMLVELKFLKRQDLVSVLAKVMKPGSDQLKITVTMNKEDMESVVLFLGKKRNTARMQKDMYDLSLYCNEKRSGEKFGLSDSYLAIGETGEAIQGVLDSKLARL</sequence>
<dbReference type="STRING" id="307972.A0A2G8KCA2"/>
<dbReference type="EMBL" id="MRZV01000699">
    <property type="protein sequence ID" value="PIK45638.1"/>
    <property type="molecule type" value="Genomic_DNA"/>
</dbReference>
<evidence type="ECO:0000256" key="8">
    <source>
        <dbReference type="SAM" id="MobiDB-lite"/>
    </source>
</evidence>
<comment type="similarity">
    <text evidence="5">Belongs to the CCDC47 family.</text>
</comment>
<feature type="chain" id="PRO_5013694761" description="PAT complex subunit CCDC47" evidence="9">
    <location>
        <begin position="23"/>
        <end position="325"/>
    </location>
</feature>
<keyword evidence="2" id="KW-1133">Transmembrane helix</keyword>
<dbReference type="Pfam" id="PF07946">
    <property type="entry name" value="CCDC47"/>
    <property type="match status" value="1"/>
</dbReference>
<keyword evidence="9" id="KW-0732">Signal</keyword>
<feature type="region of interest" description="Disordered" evidence="8">
    <location>
        <begin position="62"/>
        <end position="86"/>
    </location>
</feature>
<dbReference type="PANTHER" id="PTHR12883:SF0">
    <property type="entry name" value="PAT COMPLEX SUBUNIT CCDC47"/>
    <property type="match status" value="1"/>
</dbReference>
<evidence type="ECO:0000313" key="10">
    <source>
        <dbReference type="EMBL" id="PIK45638.1"/>
    </source>
</evidence>
<dbReference type="AlphaFoldDB" id="A0A2G8KCA2"/>